<dbReference type="Proteomes" id="UP000243499">
    <property type="component" value="Chromosome 2"/>
</dbReference>
<dbReference type="AlphaFoldDB" id="A0A2T8KSY0"/>
<dbReference type="Gramene" id="PVH65270">
    <property type="protein sequence ID" value="PVH65270"/>
    <property type="gene ID" value="PAHAL_2G450900"/>
</dbReference>
<organism evidence="2">
    <name type="scientific">Panicum hallii</name>
    <dbReference type="NCBI Taxonomy" id="206008"/>
    <lineage>
        <taxon>Eukaryota</taxon>
        <taxon>Viridiplantae</taxon>
        <taxon>Streptophyta</taxon>
        <taxon>Embryophyta</taxon>
        <taxon>Tracheophyta</taxon>
        <taxon>Spermatophyta</taxon>
        <taxon>Magnoliopsida</taxon>
        <taxon>Liliopsida</taxon>
        <taxon>Poales</taxon>
        <taxon>Poaceae</taxon>
        <taxon>PACMAD clade</taxon>
        <taxon>Panicoideae</taxon>
        <taxon>Panicodae</taxon>
        <taxon>Paniceae</taxon>
        <taxon>Panicinae</taxon>
        <taxon>Panicum</taxon>
        <taxon>Panicum sect. Panicum</taxon>
    </lineage>
</organism>
<proteinExistence type="predicted"/>
<evidence type="ECO:0000313" key="2">
    <source>
        <dbReference type="EMBL" id="PVH65270.1"/>
    </source>
</evidence>
<evidence type="ECO:0000256" key="1">
    <source>
        <dbReference type="SAM" id="Phobius"/>
    </source>
</evidence>
<sequence>MPILSCFLYLDHVDFGPRRVPDSLPQISVRKKNMIKIYCDLDLKFQGAMGSDLCLISLTNVMQKLYCPSSHLFILLHMVFFFFSYCSPPFFFLLQQHQILDNESDFLLVDHNFMDKLDSVSNCKLHGQT</sequence>
<dbReference type="EMBL" id="CM008047">
    <property type="protein sequence ID" value="PVH65270.1"/>
    <property type="molecule type" value="Genomic_DNA"/>
</dbReference>
<keyword evidence="1" id="KW-0812">Transmembrane</keyword>
<feature type="transmembrane region" description="Helical" evidence="1">
    <location>
        <begin position="72"/>
        <end position="94"/>
    </location>
</feature>
<keyword evidence="1" id="KW-0472">Membrane</keyword>
<name>A0A2T8KSY0_9POAL</name>
<reference evidence="2" key="1">
    <citation type="submission" date="2018-04" db="EMBL/GenBank/DDBJ databases">
        <title>WGS assembly of Panicum hallii.</title>
        <authorList>
            <person name="Lovell J."/>
            <person name="Jenkins J."/>
            <person name="Lowry D."/>
            <person name="Mamidi S."/>
            <person name="Sreedasyam A."/>
            <person name="Weng X."/>
            <person name="Barry K."/>
            <person name="Bonette J."/>
            <person name="Campitelli B."/>
            <person name="Daum C."/>
            <person name="Gordon S."/>
            <person name="Gould B."/>
            <person name="Lipzen A."/>
            <person name="Macqueen A."/>
            <person name="Palacio-Mejia J."/>
            <person name="Plott C."/>
            <person name="Shakirov E."/>
            <person name="Shu S."/>
            <person name="Yoshinaga Y."/>
            <person name="Zane M."/>
            <person name="Rokhsar D."/>
            <person name="Grimwood J."/>
            <person name="Schmutz J."/>
            <person name="Juenger T."/>
        </authorList>
    </citation>
    <scope>NUCLEOTIDE SEQUENCE [LARGE SCALE GENOMIC DNA]</scope>
    <source>
        <strain evidence="2">FIL2</strain>
    </source>
</reference>
<protein>
    <submittedName>
        <fullName evidence="2">Uncharacterized protein</fullName>
    </submittedName>
</protein>
<gene>
    <name evidence="2" type="ORF">PAHAL_2G450900</name>
</gene>
<keyword evidence="1" id="KW-1133">Transmembrane helix</keyword>
<accession>A0A2T8KSY0</accession>